<evidence type="ECO:0000256" key="1">
    <source>
        <dbReference type="SAM" id="Phobius"/>
    </source>
</evidence>
<keyword evidence="1" id="KW-0472">Membrane</keyword>
<comment type="caution">
    <text evidence="2">The sequence shown here is derived from an EMBL/GenBank/DDBJ whole genome shotgun (WGS) entry which is preliminary data.</text>
</comment>
<reference evidence="2 3" key="1">
    <citation type="journal article" date="2016" name="Nat. Commun.">
        <title>Thousands of microbial genomes shed light on interconnected biogeochemical processes in an aquifer system.</title>
        <authorList>
            <person name="Anantharaman K."/>
            <person name="Brown C.T."/>
            <person name="Hug L.A."/>
            <person name="Sharon I."/>
            <person name="Castelle C.J."/>
            <person name="Probst A.J."/>
            <person name="Thomas B.C."/>
            <person name="Singh A."/>
            <person name="Wilkins M.J."/>
            <person name="Karaoz U."/>
            <person name="Brodie E.L."/>
            <person name="Williams K.H."/>
            <person name="Hubbard S.S."/>
            <person name="Banfield J.F."/>
        </authorList>
    </citation>
    <scope>NUCLEOTIDE SEQUENCE [LARGE SCALE GENOMIC DNA]</scope>
</reference>
<organism evidence="2 3">
    <name type="scientific">Candidatus Kaiserbacteria bacterium RIFCSPLOWO2_12_FULL_45_26</name>
    <dbReference type="NCBI Taxonomy" id="1798525"/>
    <lineage>
        <taxon>Bacteria</taxon>
        <taxon>Candidatus Kaiseribacteriota</taxon>
    </lineage>
</organism>
<dbReference type="STRING" id="1798525.A3G90_02035"/>
<sequence>MKNNILEKVVALALVVIAVLLLNPFNFWMPDIMVMGMLAGALVLFGLYASFILRENKLDERDEQHRTLAGRNAFLAGSGVLIMGIVAEGYSHAVDPWLVTALIVMVVVKIVTRIWSDRNL</sequence>
<evidence type="ECO:0000313" key="2">
    <source>
        <dbReference type="EMBL" id="OGG84839.1"/>
    </source>
</evidence>
<name>A0A1F6FG53_9BACT</name>
<evidence type="ECO:0008006" key="4">
    <source>
        <dbReference type="Google" id="ProtNLM"/>
    </source>
</evidence>
<feature type="transmembrane region" description="Helical" evidence="1">
    <location>
        <begin position="32"/>
        <end position="53"/>
    </location>
</feature>
<feature type="transmembrane region" description="Helical" evidence="1">
    <location>
        <begin position="97"/>
        <end position="115"/>
    </location>
</feature>
<dbReference type="EMBL" id="MFMM01000001">
    <property type="protein sequence ID" value="OGG84839.1"/>
    <property type="molecule type" value="Genomic_DNA"/>
</dbReference>
<proteinExistence type="predicted"/>
<accession>A0A1F6FG53</accession>
<dbReference type="AlphaFoldDB" id="A0A1F6FG53"/>
<dbReference type="Proteomes" id="UP000177325">
    <property type="component" value="Unassembled WGS sequence"/>
</dbReference>
<gene>
    <name evidence="2" type="ORF">A3G90_02035</name>
</gene>
<keyword evidence="1" id="KW-0812">Transmembrane</keyword>
<keyword evidence="1" id="KW-1133">Transmembrane helix</keyword>
<protein>
    <recommendedName>
        <fullName evidence="4">DUF2178 domain-containing protein</fullName>
    </recommendedName>
</protein>
<feature type="transmembrane region" description="Helical" evidence="1">
    <location>
        <begin position="73"/>
        <end position="91"/>
    </location>
</feature>
<feature type="transmembrane region" description="Helical" evidence="1">
    <location>
        <begin position="9"/>
        <end position="26"/>
    </location>
</feature>
<evidence type="ECO:0000313" key="3">
    <source>
        <dbReference type="Proteomes" id="UP000177325"/>
    </source>
</evidence>